<proteinExistence type="predicted"/>
<gene>
    <name evidence="1" type="ORF">MNBD_ALPHA03-285</name>
</gene>
<sequence length="113" mass="12957">MKLSDLDLYIVDMVSDDYYCLWEVIAYDDYLVETGIGHDPMEIKKSIEKLISNGLIEVVFGNLDSENVKILSKADALNILRQETHWKKPLKPKVAYALYATDKGEKRVMAVFL</sequence>
<evidence type="ECO:0000313" key="1">
    <source>
        <dbReference type="EMBL" id="VAX02714.1"/>
    </source>
</evidence>
<dbReference type="AlphaFoldDB" id="A0A3B1ASC4"/>
<accession>A0A3B1ASC4</accession>
<dbReference type="EMBL" id="UOFW01000023">
    <property type="protein sequence ID" value="VAX02714.1"/>
    <property type="molecule type" value="Genomic_DNA"/>
</dbReference>
<organism evidence="1">
    <name type="scientific">hydrothermal vent metagenome</name>
    <dbReference type="NCBI Taxonomy" id="652676"/>
    <lineage>
        <taxon>unclassified sequences</taxon>
        <taxon>metagenomes</taxon>
        <taxon>ecological metagenomes</taxon>
    </lineage>
</organism>
<reference evidence="1" key="1">
    <citation type="submission" date="2018-06" db="EMBL/GenBank/DDBJ databases">
        <authorList>
            <person name="Zhirakovskaya E."/>
        </authorList>
    </citation>
    <scope>NUCLEOTIDE SEQUENCE</scope>
</reference>
<protein>
    <submittedName>
        <fullName evidence="1">Uncharacterized protein</fullName>
    </submittedName>
</protein>
<name>A0A3B1ASC4_9ZZZZ</name>